<dbReference type="AlphaFoldDB" id="A0A428X1H5"/>
<dbReference type="Gene3D" id="1.25.40.10">
    <property type="entry name" value="Tetratricopeptide repeat domain"/>
    <property type="match status" value="1"/>
</dbReference>
<dbReference type="Pfam" id="PF13424">
    <property type="entry name" value="TPR_12"/>
    <property type="match status" value="1"/>
</dbReference>
<evidence type="ECO:0000313" key="3">
    <source>
        <dbReference type="EMBL" id="RSM49136.1"/>
    </source>
</evidence>
<evidence type="ECO:0000313" key="4">
    <source>
        <dbReference type="Proteomes" id="UP000286716"/>
    </source>
</evidence>
<keyword evidence="1" id="KW-0802">TPR repeat</keyword>
<accession>A0A428X1H5</accession>
<dbReference type="EMBL" id="QHHU01000004">
    <property type="protein sequence ID" value="RSM49136.1"/>
    <property type="molecule type" value="Genomic_DNA"/>
</dbReference>
<feature type="repeat" description="TPR" evidence="1">
    <location>
        <begin position="524"/>
        <end position="557"/>
    </location>
</feature>
<feature type="region of interest" description="Disordered" evidence="2">
    <location>
        <begin position="1"/>
        <end position="45"/>
    </location>
</feature>
<organism evidence="3 4">
    <name type="scientific">Amycolatopsis balhimycina DSM 5908</name>
    <dbReference type="NCBI Taxonomy" id="1081091"/>
    <lineage>
        <taxon>Bacteria</taxon>
        <taxon>Bacillati</taxon>
        <taxon>Actinomycetota</taxon>
        <taxon>Actinomycetes</taxon>
        <taxon>Pseudonocardiales</taxon>
        <taxon>Pseudonocardiaceae</taxon>
        <taxon>Amycolatopsis</taxon>
    </lineage>
</organism>
<dbReference type="InterPro" id="IPR019734">
    <property type="entry name" value="TPR_rpt"/>
</dbReference>
<dbReference type="Gene3D" id="3.40.50.300">
    <property type="entry name" value="P-loop containing nucleotide triphosphate hydrolases"/>
    <property type="match status" value="1"/>
</dbReference>
<dbReference type="PANTHER" id="PTHR47691:SF3">
    <property type="entry name" value="HTH-TYPE TRANSCRIPTIONAL REGULATOR RV0890C-RELATED"/>
    <property type="match status" value="1"/>
</dbReference>
<dbReference type="SMART" id="SM00028">
    <property type="entry name" value="TPR"/>
    <property type="match status" value="4"/>
</dbReference>
<name>A0A428X1H5_AMYBA</name>
<dbReference type="PANTHER" id="PTHR47691">
    <property type="entry name" value="REGULATOR-RELATED"/>
    <property type="match status" value="1"/>
</dbReference>
<comment type="caution">
    <text evidence="3">The sequence shown here is derived from an EMBL/GenBank/DDBJ whole genome shotgun (WGS) entry which is preliminary data.</text>
</comment>
<dbReference type="SUPFAM" id="SSF52540">
    <property type="entry name" value="P-loop containing nucleoside triphosphate hydrolases"/>
    <property type="match status" value="1"/>
</dbReference>
<dbReference type="InterPro" id="IPR027417">
    <property type="entry name" value="P-loop_NTPase"/>
</dbReference>
<dbReference type="Pfam" id="PF13181">
    <property type="entry name" value="TPR_8"/>
    <property type="match status" value="1"/>
</dbReference>
<dbReference type="PRINTS" id="PR00364">
    <property type="entry name" value="DISEASERSIST"/>
</dbReference>
<dbReference type="Proteomes" id="UP000286716">
    <property type="component" value="Unassembled WGS sequence"/>
</dbReference>
<dbReference type="InterPro" id="IPR011990">
    <property type="entry name" value="TPR-like_helical_dom_sf"/>
</dbReference>
<dbReference type="SUPFAM" id="SSF48452">
    <property type="entry name" value="TPR-like"/>
    <property type="match status" value="1"/>
</dbReference>
<sequence>MCAETEPTGQVAPANPRAPRNRPNRAMRPYSLGDTPQQLPPPPPVFVNRSRELTTISDKVGATRDGRATVIVLSGLGGVGKTAAVLRWAHRHLDRFTEGQLYVDLKEYRRSGGVELTEVLGGFLRVLGVREDYIPAPFPERAAMFRSRTMTKRLLVVVENADQAAQVRPLIPGSADSVVLVTSRRKLGGLITEGAEFIDVSPLDVSDSEILLGRMLRGHCEPNERGVTDLAELCGGLPLALCVAGAQLAQRKQWSIPHLVRYLTDDRLRLTRLSPDGEDGVRLMFDAAYGELPDAAKRTYRLLGLHPGSQFALATAAAIVAVPAADADELIGVLLTSNLLEELGDDRYRFHDLVHLHARAVAGRDETAPAREEAVKRLIAWYARAAALADRAVMGAARWRVADFADSPDDPDFDKASAMTWFSTEQSNLLAVVHESWHHELFATVWQLCESLWAFYYNMKVYSDWLETHRLGVAAAVRCGNDIAQARMRNQFARAYIELRDFESADEQLSRGIEAASDDMRSEAVILESRGLLYRELKRYDESEESLKRARELNRRLGSERGVAIQSYQLGDVLVRAGRIDEGLRVLAEAMEIAEGIHDDLSAAKARIALGNAYHHVHRLADARSVLDSAVRTTRDHQQPVKEAQALEVLVKVAQQGNDRVLLHDSAARLVQLYEAAGSPLVAVAKGLLADESI</sequence>
<gene>
    <name evidence="3" type="ORF">DMA12_05340</name>
</gene>
<evidence type="ECO:0000256" key="2">
    <source>
        <dbReference type="SAM" id="MobiDB-lite"/>
    </source>
</evidence>
<dbReference type="PROSITE" id="PS50005">
    <property type="entry name" value="TPR"/>
    <property type="match status" value="1"/>
</dbReference>
<protein>
    <submittedName>
        <fullName evidence="3">Uncharacterized protein</fullName>
    </submittedName>
</protein>
<evidence type="ECO:0000256" key="1">
    <source>
        <dbReference type="PROSITE-ProRule" id="PRU00339"/>
    </source>
</evidence>
<reference evidence="3 4" key="1">
    <citation type="submission" date="2018-05" db="EMBL/GenBank/DDBJ databases">
        <title>Evolution of GPA BGCs.</title>
        <authorList>
            <person name="Waglechner N."/>
            <person name="Wright G.D."/>
        </authorList>
    </citation>
    <scope>NUCLEOTIDE SEQUENCE [LARGE SCALE GENOMIC DNA]</scope>
    <source>
        <strain evidence="3 4">DSM 5908</strain>
    </source>
</reference>
<proteinExistence type="predicted"/>
<dbReference type="OrthoDB" id="3311584at2"/>
<keyword evidence="4" id="KW-1185">Reference proteome</keyword>